<evidence type="ECO:0000256" key="1">
    <source>
        <dbReference type="SAM" id="MobiDB-lite"/>
    </source>
</evidence>
<dbReference type="RefSeq" id="WP_009716338.1">
    <property type="nucleotide sequence ID" value="NZ_GG657754.1"/>
</dbReference>
<name>D9WW23_9ACTN</name>
<dbReference type="EMBL" id="GG657754">
    <property type="protein sequence ID" value="EFL24532.1"/>
    <property type="molecule type" value="Genomic_DNA"/>
</dbReference>
<gene>
    <name evidence="3" type="ORF">SSOG_04246</name>
</gene>
<reference evidence="3 4" key="1">
    <citation type="submission" date="2009-02" db="EMBL/GenBank/DDBJ databases">
        <title>Annotation of Streptomyces hygroscopicus strain ATCC 53653.</title>
        <authorList>
            <consortium name="The Broad Institute Genome Sequencing Platform"/>
            <consortium name="Broad Institute Microbial Sequencing Center"/>
            <person name="Fischbach M."/>
            <person name="Godfrey P."/>
            <person name="Ward D."/>
            <person name="Young S."/>
            <person name="Zeng Q."/>
            <person name="Koehrsen M."/>
            <person name="Alvarado L."/>
            <person name="Berlin A.M."/>
            <person name="Bochicchio J."/>
            <person name="Borenstein D."/>
            <person name="Chapman S.B."/>
            <person name="Chen Z."/>
            <person name="Engels R."/>
            <person name="Freedman E."/>
            <person name="Gellesch M."/>
            <person name="Goldberg J."/>
            <person name="Griggs A."/>
            <person name="Gujja S."/>
            <person name="Heilman E.R."/>
            <person name="Heiman D.I."/>
            <person name="Hepburn T.A."/>
            <person name="Howarth C."/>
            <person name="Jen D."/>
            <person name="Larson L."/>
            <person name="Lewis B."/>
            <person name="Mehta T."/>
            <person name="Park D."/>
            <person name="Pearson M."/>
            <person name="Richards J."/>
            <person name="Roberts A."/>
            <person name="Saif S."/>
            <person name="Shea T.D."/>
            <person name="Shenoy N."/>
            <person name="Sisk P."/>
            <person name="Stolte C."/>
            <person name="Sykes S.N."/>
            <person name="Thomson T."/>
            <person name="Walk T."/>
            <person name="White J."/>
            <person name="Yandava C."/>
            <person name="Straight P."/>
            <person name="Clardy J."/>
            <person name="Hung D."/>
            <person name="Kolter R."/>
            <person name="Mekalanos J."/>
            <person name="Walker S."/>
            <person name="Walsh C.T."/>
            <person name="Wieland-Brown L.C."/>
            <person name="Haas B."/>
            <person name="Nusbaum C."/>
            <person name="Birren B."/>
        </authorList>
    </citation>
    <scope>NUCLEOTIDE SEQUENCE [LARGE SCALE GENOMIC DNA]</scope>
    <source>
        <strain evidence="3 4">ATCC 53653</strain>
    </source>
</reference>
<protein>
    <submittedName>
        <fullName evidence="3">LigA protein</fullName>
    </submittedName>
</protein>
<dbReference type="AlphaFoldDB" id="D9WW23"/>
<feature type="compositionally biased region" description="Basic and acidic residues" evidence="1">
    <location>
        <begin position="240"/>
        <end position="251"/>
    </location>
</feature>
<dbReference type="HOGENOM" id="CLU_063461_0_0_11"/>
<evidence type="ECO:0000256" key="2">
    <source>
        <dbReference type="SAM" id="Phobius"/>
    </source>
</evidence>
<organism evidence="3 4">
    <name type="scientific">Streptomyces himastatinicus ATCC 53653</name>
    <dbReference type="NCBI Taxonomy" id="457427"/>
    <lineage>
        <taxon>Bacteria</taxon>
        <taxon>Bacillati</taxon>
        <taxon>Actinomycetota</taxon>
        <taxon>Actinomycetes</taxon>
        <taxon>Kitasatosporales</taxon>
        <taxon>Streptomycetaceae</taxon>
        <taxon>Streptomyces</taxon>
        <taxon>Streptomyces violaceusniger group</taxon>
    </lineage>
</organism>
<sequence>MDTDMNGTPPALRPEDEPDVERVLRKALNTPEIRAALRRHGSAGGAAAERLRTRVLAERTGIAAAAAPEYAAYLRQRSAEAPDVRTGPAPSATAGIRGLLPALAVLAPVLAAAATAVFLLLGSVLGLGGSGRELGDALLTAGQTAAVVTAVTTACGVAWLLSTAAAHRTPAPTSGTPGAAEAREAWRRALLERGVLPYLRAELRRTEPNRTAAPGRRPRLGYSSPDFAGPAYEPYQTTGKEGDSQKKPIQP</sequence>
<dbReference type="OrthoDB" id="3868051at2"/>
<feature type="transmembrane region" description="Helical" evidence="2">
    <location>
        <begin position="99"/>
        <end position="121"/>
    </location>
</feature>
<accession>D9WW23</accession>
<feature type="transmembrane region" description="Helical" evidence="2">
    <location>
        <begin position="141"/>
        <end position="161"/>
    </location>
</feature>
<keyword evidence="4" id="KW-1185">Reference proteome</keyword>
<proteinExistence type="predicted"/>
<evidence type="ECO:0000313" key="4">
    <source>
        <dbReference type="Proteomes" id="UP000003963"/>
    </source>
</evidence>
<feature type="region of interest" description="Disordered" evidence="1">
    <location>
        <begin position="207"/>
        <end position="251"/>
    </location>
</feature>
<dbReference type="Proteomes" id="UP000003963">
    <property type="component" value="Unassembled WGS sequence"/>
</dbReference>
<keyword evidence="2" id="KW-0472">Membrane</keyword>
<keyword evidence="2" id="KW-1133">Transmembrane helix</keyword>
<dbReference type="STRING" id="457427.SSOG_04246"/>
<evidence type="ECO:0000313" key="3">
    <source>
        <dbReference type="EMBL" id="EFL24532.1"/>
    </source>
</evidence>
<keyword evidence="2" id="KW-0812">Transmembrane</keyword>